<evidence type="ECO:0000256" key="2">
    <source>
        <dbReference type="ARBA" id="ARBA00022801"/>
    </source>
</evidence>
<keyword evidence="1" id="KW-0540">Nuclease</keyword>
<evidence type="ECO:0000313" key="5">
    <source>
        <dbReference type="EMBL" id="QHS83783.1"/>
    </source>
</evidence>
<dbReference type="GO" id="GO:0003676">
    <property type="term" value="F:nucleic acid binding"/>
    <property type="evidence" value="ECO:0007669"/>
    <property type="project" value="InterPro"/>
</dbReference>
<reference evidence="5" key="1">
    <citation type="journal article" date="2020" name="Nature">
        <title>Giant virus diversity and host interactions through global metagenomics.</title>
        <authorList>
            <person name="Schulz F."/>
            <person name="Roux S."/>
            <person name="Paez-Espino D."/>
            <person name="Jungbluth S."/>
            <person name="Walsh D.A."/>
            <person name="Denef V.J."/>
            <person name="McMahon K.D."/>
            <person name="Konstantinidis K.T."/>
            <person name="Eloe-Fadrosh E.A."/>
            <person name="Kyrpides N.C."/>
            <person name="Woyke T."/>
        </authorList>
    </citation>
    <scope>NUCLEOTIDE SEQUENCE</scope>
    <source>
        <strain evidence="5">GVMAG-S-ERX555961-36</strain>
    </source>
</reference>
<name>A0A6C0AWD8_9ZZZZ</name>
<dbReference type="SMART" id="SM00479">
    <property type="entry name" value="EXOIII"/>
    <property type="match status" value="1"/>
</dbReference>
<proteinExistence type="predicted"/>
<dbReference type="Gene3D" id="3.30.420.10">
    <property type="entry name" value="Ribonuclease H-like superfamily/Ribonuclease H"/>
    <property type="match status" value="1"/>
</dbReference>
<keyword evidence="2" id="KW-0378">Hydrolase</keyword>
<evidence type="ECO:0000256" key="3">
    <source>
        <dbReference type="ARBA" id="ARBA00022839"/>
    </source>
</evidence>
<evidence type="ECO:0000256" key="1">
    <source>
        <dbReference type="ARBA" id="ARBA00022722"/>
    </source>
</evidence>
<dbReference type="PANTHER" id="PTHR30231">
    <property type="entry name" value="DNA POLYMERASE III SUBUNIT EPSILON"/>
    <property type="match status" value="1"/>
</dbReference>
<keyword evidence="3" id="KW-0269">Exonuclease</keyword>
<evidence type="ECO:0000259" key="4">
    <source>
        <dbReference type="SMART" id="SM00479"/>
    </source>
</evidence>
<dbReference type="InterPro" id="IPR013520">
    <property type="entry name" value="Ribonucl_H"/>
</dbReference>
<feature type="domain" description="Exonuclease" evidence="4">
    <location>
        <begin position="4"/>
        <end position="183"/>
    </location>
</feature>
<accession>A0A6C0AWD8</accession>
<dbReference type="SUPFAM" id="SSF53098">
    <property type="entry name" value="Ribonuclease H-like"/>
    <property type="match status" value="1"/>
</dbReference>
<dbReference type="Pfam" id="PF00929">
    <property type="entry name" value="RNase_T"/>
    <property type="match status" value="1"/>
</dbReference>
<dbReference type="PANTHER" id="PTHR30231:SF4">
    <property type="entry name" value="PROTEIN NEN2"/>
    <property type="match status" value="1"/>
</dbReference>
<protein>
    <recommendedName>
        <fullName evidence="4">Exonuclease domain-containing protein</fullName>
    </recommendedName>
</protein>
<sequence>MTHIFVLFDFETTGLSPFKNNRAVQLGAILLRAKNKDNIYFNEIIHPQIPVSKYSKASRTHKISIHKIRRAKPFAYKFKKFIEWLRPHAVDSKIVLCAHNCFDFDSNFLVMEIIRAGFTIPFDIYLSDSLNIFRNWFPNEKSHSLPILYENILKKELVGAHDALADVNAMRKLMCYYNKTQTKINSDYNIENDMIKICKLKSLKEEILKIKEKIRIEKINLNPEIYYIYSDEYTRHIIRQDGGKWDDIKREYYYTSEDMYTKAREKNRITYSSNII</sequence>
<dbReference type="AlphaFoldDB" id="A0A6C0AWD8"/>
<dbReference type="GO" id="GO:0008408">
    <property type="term" value="F:3'-5' exonuclease activity"/>
    <property type="evidence" value="ECO:0007669"/>
    <property type="project" value="TreeGrafter"/>
</dbReference>
<dbReference type="InterPro" id="IPR012337">
    <property type="entry name" value="RNaseH-like_sf"/>
</dbReference>
<dbReference type="CDD" id="cd06127">
    <property type="entry name" value="DEDDh"/>
    <property type="match status" value="1"/>
</dbReference>
<organism evidence="5">
    <name type="scientific">viral metagenome</name>
    <dbReference type="NCBI Taxonomy" id="1070528"/>
    <lineage>
        <taxon>unclassified sequences</taxon>
        <taxon>metagenomes</taxon>
        <taxon>organismal metagenomes</taxon>
    </lineage>
</organism>
<dbReference type="EMBL" id="MN738764">
    <property type="protein sequence ID" value="QHS83783.1"/>
    <property type="molecule type" value="Genomic_DNA"/>
</dbReference>
<dbReference type="InterPro" id="IPR036397">
    <property type="entry name" value="RNaseH_sf"/>
</dbReference>